<dbReference type="Pfam" id="PF12937">
    <property type="entry name" value="F-box-like"/>
    <property type="match status" value="1"/>
</dbReference>
<dbReference type="InterPro" id="IPR036047">
    <property type="entry name" value="F-box-like_dom_sf"/>
</dbReference>
<gene>
    <name evidence="2" type="ORF">JAAARDRAFT_512132</name>
</gene>
<dbReference type="Proteomes" id="UP000027265">
    <property type="component" value="Unassembled WGS sequence"/>
</dbReference>
<protein>
    <recommendedName>
        <fullName evidence="1">F-box domain-containing protein</fullName>
    </recommendedName>
</protein>
<accession>A0A067Q370</accession>
<evidence type="ECO:0000313" key="3">
    <source>
        <dbReference type="Proteomes" id="UP000027265"/>
    </source>
</evidence>
<evidence type="ECO:0000313" key="2">
    <source>
        <dbReference type="EMBL" id="KDQ61503.1"/>
    </source>
</evidence>
<dbReference type="OrthoDB" id="3019905at2759"/>
<dbReference type="Gene3D" id="1.20.1280.50">
    <property type="match status" value="1"/>
</dbReference>
<dbReference type="EMBL" id="KL197712">
    <property type="protein sequence ID" value="KDQ61503.1"/>
    <property type="molecule type" value="Genomic_DNA"/>
</dbReference>
<dbReference type="InterPro" id="IPR001810">
    <property type="entry name" value="F-box_dom"/>
</dbReference>
<proteinExistence type="predicted"/>
<evidence type="ECO:0000259" key="1">
    <source>
        <dbReference type="PROSITE" id="PS50181"/>
    </source>
</evidence>
<dbReference type="PROSITE" id="PS50181">
    <property type="entry name" value="FBOX"/>
    <property type="match status" value="1"/>
</dbReference>
<name>A0A067Q370_9AGAM</name>
<feature type="domain" description="F-box" evidence="1">
    <location>
        <begin position="3"/>
        <end position="49"/>
    </location>
</feature>
<dbReference type="InParanoid" id="A0A067Q370"/>
<dbReference type="HOGENOM" id="CLU_1090143_0_0_1"/>
<keyword evidence="3" id="KW-1185">Reference proteome</keyword>
<reference evidence="3" key="1">
    <citation type="journal article" date="2014" name="Proc. Natl. Acad. Sci. U.S.A.">
        <title>Extensive sampling of basidiomycete genomes demonstrates inadequacy of the white-rot/brown-rot paradigm for wood decay fungi.</title>
        <authorList>
            <person name="Riley R."/>
            <person name="Salamov A.A."/>
            <person name="Brown D.W."/>
            <person name="Nagy L.G."/>
            <person name="Floudas D."/>
            <person name="Held B.W."/>
            <person name="Levasseur A."/>
            <person name="Lombard V."/>
            <person name="Morin E."/>
            <person name="Otillar R."/>
            <person name="Lindquist E.A."/>
            <person name="Sun H."/>
            <person name="LaButti K.M."/>
            <person name="Schmutz J."/>
            <person name="Jabbour D."/>
            <person name="Luo H."/>
            <person name="Baker S.E."/>
            <person name="Pisabarro A.G."/>
            <person name="Walton J.D."/>
            <person name="Blanchette R.A."/>
            <person name="Henrissat B."/>
            <person name="Martin F."/>
            <person name="Cullen D."/>
            <person name="Hibbett D.S."/>
            <person name="Grigoriev I.V."/>
        </authorList>
    </citation>
    <scope>NUCLEOTIDE SEQUENCE [LARGE SCALE GENOMIC DNA]</scope>
    <source>
        <strain evidence="3">MUCL 33604</strain>
    </source>
</reference>
<organism evidence="2 3">
    <name type="scientific">Jaapia argillacea MUCL 33604</name>
    <dbReference type="NCBI Taxonomy" id="933084"/>
    <lineage>
        <taxon>Eukaryota</taxon>
        <taxon>Fungi</taxon>
        <taxon>Dikarya</taxon>
        <taxon>Basidiomycota</taxon>
        <taxon>Agaricomycotina</taxon>
        <taxon>Agaricomycetes</taxon>
        <taxon>Agaricomycetidae</taxon>
        <taxon>Jaapiales</taxon>
        <taxon>Jaapiaceae</taxon>
        <taxon>Jaapia</taxon>
    </lineage>
</organism>
<dbReference type="SUPFAM" id="SSF81383">
    <property type="entry name" value="F-box domain"/>
    <property type="match status" value="1"/>
</dbReference>
<sequence length="255" mass="29779">MMAVTLDTLIGDLLLIVLSYLSPRDIISLRRTCRTLRQSTFHRSVWADAYRESTYLRPAGPLKSQSREELEQYLIRAERLDENWTTSARPVLRRSIDHLRITRPFYMSLARGRYLFVGDSKGLRCHDLDSEDYTTPIINRQTPVQALDCGSWVDHDGKEFIILAMSPHETSAPRMPVIIYKININPSPTDFKKVAQIEADDAEFSLHVRRDFILTRARNSVLLFDLRSNRCWKLPRIVRHKDSSLQLFPLNYRFL</sequence>
<dbReference type="AlphaFoldDB" id="A0A067Q370"/>